<evidence type="ECO:0000256" key="2">
    <source>
        <dbReference type="SAM" id="SignalP"/>
    </source>
</evidence>
<accession>A0AAW1N6Q9</accession>
<evidence type="ECO:0000313" key="4">
    <source>
        <dbReference type="Proteomes" id="UP001458880"/>
    </source>
</evidence>
<dbReference type="EMBL" id="JASPKY010000008">
    <property type="protein sequence ID" value="KAK9754292.1"/>
    <property type="molecule type" value="Genomic_DNA"/>
</dbReference>
<proteinExistence type="predicted"/>
<feature type="chain" id="PRO_5043688095" evidence="2">
    <location>
        <begin position="25"/>
        <end position="85"/>
    </location>
</feature>
<feature type="signal peptide" evidence="2">
    <location>
        <begin position="1"/>
        <end position="24"/>
    </location>
</feature>
<dbReference type="AlphaFoldDB" id="A0AAW1N6Q9"/>
<dbReference type="Proteomes" id="UP001458880">
    <property type="component" value="Unassembled WGS sequence"/>
</dbReference>
<evidence type="ECO:0000256" key="1">
    <source>
        <dbReference type="SAM" id="MobiDB-lite"/>
    </source>
</evidence>
<evidence type="ECO:0000313" key="3">
    <source>
        <dbReference type="EMBL" id="KAK9754292.1"/>
    </source>
</evidence>
<protein>
    <submittedName>
        <fullName evidence="3">Uncharacterized protein</fullName>
    </submittedName>
</protein>
<sequence>MTAGRGNVRHLEIVFFCLLSPAHSIHLARRTIVRGVLDPINEVTDICKKKYKLRPANDPIFPENTDAELNDIERTDPTVINPHKP</sequence>
<keyword evidence="2" id="KW-0732">Signal</keyword>
<gene>
    <name evidence="3" type="ORF">QE152_g1325</name>
</gene>
<feature type="region of interest" description="Disordered" evidence="1">
    <location>
        <begin position="62"/>
        <end position="85"/>
    </location>
</feature>
<organism evidence="3 4">
    <name type="scientific">Popillia japonica</name>
    <name type="common">Japanese beetle</name>
    <dbReference type="NCBI Taxonomy" id="7064"/>
    <lineage>
        <taxon>Eukaryota</taxon>
        <taxon>Metazoa</taxon>
        <taxon>Ecdysozoa</taxon>
        <taxon>Arthropoda</taxon>
        <taxon>Hexapoda</taxon>
        <taxon>Insecta</taxon>
        <taxon>Pterygota</taxon>
        <taxon>Neoptera</taxon>
        <taxon>Endopterygota</taxon>
        <taxon>Coleoptera</taxon>
        <taxon>Polyphaga</taxon>
        <taxon>Scarabaeiformia</taxon>
        <taxon>Scarabaeidae</taxon>
        <taxon>Rutelinae</taxon>
        <taxon>Popillia</taxon>
    </lineage>
</organism>
<name>A0AAW1N6Q9_POPJA</name>
<keyword evidence="4" id="KW-1185">Reference proteome</keyword>
<comment type="caution">
    <text evidence="3">The sequence shown here is derived from an EMBL/GenBank/DDBJ whole genome shotgun (WGS) entry which is preliminary data.</text>
</comment>
<reference evidence="3 4" key="1">
    <citation type="journal article" date="2024" name="BMC Genomics">
        <title>De novo assembly and annotation of Popillia japonica's genome with initial clues to its potential as an invasive pest.</title>
        <authorList>
            <person name="Cucini C."/>
            <person name="Boschi S."/>
            <person name="Funari R."/>
            <person name="Cardaioli E."/>
            <person name="Iannotti N."/>
            <person name="Marturano G."/>
            <person name="Paoli F."/>
            <person name="Bruttini M."/>
            <person name="Carapelli A."/>
            <person name="Frati F."/>
            <person name="Nardi F."/>
        </authorList>
    </citation>
    <scope>NUCLEOTIDE SEQUENCE [LARGE SCALE GENOMIC DNA]</scope>
    <source>
        <strain evidence="3">DMR45628</strain>
    </source>
</reference>